<feature type="binding site" evidence="2">
    <location>
        <position position="122"/>
    </location>
    <ligand>
        <name>Fe cation</name>
        <dbReference type="ChEBI" id="CHEBI:24875"/>
    </ligand>
</feature>
<dbReference type="PIRSF" id="PIRSF006232">
    <property type="entry name" value="Pirin"/>
    <property type="match status" value="1"/>
</dbReference>
<accession>A0A1G9HE25</accession>
<feature type="domain" description="Pirin C-terminal" evidence="6">
    <location>
        <begin position="191"/>
        <end position="291"/>
    </location>
</feature>
<proteinExistence type="inferred from homology"/>
<gene>
    <name evidence="7" type="ORF">SAMN04488242_0253</name>
</gene>
<dbReference type="Proteomes" id="UP000199475">
    <property type="component" value="Unassembled WGS sequence"/>
</dbReference>
<protein>
    <recommendedName>
        <fullName evidence="9">Pirin</fullName>
    </recommendedName>
</protein>
<dbReference type="AlphaFoldDB" id="A0A1G9HE25"/>
<organism evidence="7 8">
    <name type="scientific">Tessaracoccus oleiagri</name>
    <dbReference type="NCBI Taxonomy" id="686624"/>
    <lineage>
        <taxon>Bacteria</taxon>
        <taxon>Bacillati</taxon>
        <taxon>Actinomycetota</taxon>
        <taxon>Actinomycetes</taxon>
        <taxon>Propionibacteriales</taxon>
        <taxon>Propionibacteriaceae</taxon>
        <taxon>Tessaracoccus</taxon>
    </lineage>
</organism>
<dbReference type="EMBL" id="FNGP01000001">
    <property type="protein sequence ID" value="SDL11308.1"/>
    <property type="molecule type" value="Genomic_DNA"/>
</dbReference>
<dbReference type="PANTHER" id="PTHR13903">
    <property type="entry name" value="PIRIN-RELATED"/>
    <property type="match status" value="1"/>
</dbReference>
<sequence length="328" mass="36754">MSNTERNSPVIDCPAHTEHHPDVVESYPPKEVTLGGEDALQVRRTLPNMRRSFVGAWCFVDHYGPEEGKCMDVPPHPHTSLQTVSWLFSGEIEHRDSGDVHAMVRPGEVNLMTSGYGIAHSEVSTKSRAALHGVQLWTVLPKESADLTREFQHHAPALDDNHRGVQSRVFIGRLGDASSPIHTETPLLGAELILTPGTTWETAVDPNFEHGVLVDTGVVDFDGERLDHSVLGVRGAGLGHLRLHNPTDRPARLMLLGGEPFHEGIVMWWNFIGRSHEDIARLREEWNNDPFDRFGRVKGYQGRTDRLAAPELPADIRLKRRFRRGRES</sequence>
<dbReference type="InterPro" id="IPR011051">
    <property type="entry name" value="RmlC_Cupin_sf"/>
</dbReference>
<dbReference type="GO" id="GO:0046872">
    <property type="term" value="F:metal ion binding"/>
    <property type="evidence" value="ECO:0007669"/>
    <property type="project" value="UniProtKB-KW"/>
</dbReference>
<evidence type="ECO:0000256" key="4">
    <source>
        <dbReference type="SAM" id="MobiDB-lite"/>
    </source>
</evidence>
<dbReference type="Pfam" id="PF02678">
    <property type="entry name" value="Pirin"/>
    <property type="match status" value="1"/>
</dbReference>
<evidence type="ECO:0008006" key="9">
    <source>
        <dbReference type="Google" id="ProtNLM"/>
    </source>
</evidence>
<feature type="binding site" evidence="2">
    <location>
        <position position="78"/>
    </location>
    <ligand>
        <name>Fe cation</name>
        <dbReference type="ChEBI" id="CHEBI:24875"/>
    </ligand>
</feature>
<keyword evidence="2" id="KW-0479">Metal-binding</keyword>
<dbReference type="InterPro" id="IPR014710">
    <property type="entry name" value="RmlC-like_jellyroll"/>
</dbReference>
<keyword evidence="8" id="KW-1185">Reference proteome</keyword>
<name>A0A1G9HE25_9ACTN</name>
<evidence type="ECO:0000313" key="8">
    <source>
        <dbReference type="Proteomes" id="UP000199475"/>
    </source>
</evidence>
<dbReference type="Pfam" id="PF05726">
    <property type="entry name" value="Pirin_C"/>
    <property type="match status" value="1"/>
</dbReference>
<evidence type="ECO:0000256" key="2">
    <source>
        <dbReference type="PIRSR" id="PIRSR006232-1"/>
    </source>
</evidence>
<feature type="binding site" evidence="2">
    <location>
        <position position="76"/>
    </location>
    <ligand>
        <name>Fe cation</name>
        <dbReference type="ChEBI" id="CHEBI:24875"/>
    </ligand>
</feature>
<dbReference type="STRING" id="686624.SAMN04488242_0253"/>
<evidence type="ECO:0000313" key="7">
    <source>
        <dbReference type="EMBL" id="SDL11308.1"/>
    </source>
</evidence>
<reference evidence="7 8" key="1">
    <citation type="submission" date="2016-10" db="EMBL/GenBank/DDBJ databases">
        <authorList>
            <person name="de Groot N.N."/>
        </authorList>
    </citation>
    <scope>NUCLEOTIDE SEQUENCE [LARGE SCALE GENOMIC DNA]</scope>
    <source>
        <strain evidence="7 8">CGMCC 1.9159</strain>
    </source>
</reference>
<comment type="similarity">
    <text evidence="1 3">Belongs to the pirin family.</text>
</comment>
<comment type="cofactor">
    <cofactor evidence="2">
        <name>Fe cation</name>
        <dbReference type="ChEBI" id="CHEBI:24875"/>
    </cofactor>
    <text evidence="2">Binds 1 Fe cation per subunit.</text>
</comment>
<dbReference type="Gene3D" id="2.60.120.10">
    <property type="entry name" value="Jelly Rolls"/>
    <property type="match status" value="1"/>
</dbReference>
<dbReference type="OrthoDB" id="321327at2"/>
<feature type="region of interest" description="Disordered" evidence="4">
    <location>
        <begin position="1"/>
        <end position="22"/>
    </location>
</feature>
<evidence type="ECO:0000259" key="6">
    <source>
        <dbReference type="Pfam" id="PF05726"/>
    </source>
</evidence>
<feature type="domain" description="Pirin N-terminal" evidence="5">
    <location>
        <begin position="41"/>
        <end position="137"/>
    </location>
</feature>
<evidence type="ECO:0000256" key="1">
    <source>
        <dbReference type="ARBA" id="ARBA00008416"/>
    </source>
</evidence>
<dbReference type="InterPro" id="IPR003829">
    <property type="entry name" value="Pirin_N_dom"/>
</dbReference>
<keyword evidence="2" id="KW-0408">Iron</keyword>
<dbReference type="SUPFAM" id="SSF51182">
    <property type="entry name" value="RmlC-like cupins"/>
    <property type="match status" value="1"/>
</dbReference>
<dbReference type="InterPro" id="IPR008778">
    <property type="entry name" value="Pirin_C_dom"/>
</dbReference>
<dbReference type="InterPro" id="IPR012093">
    <property type="entry name" value="Pirin"/>
</dbReference>
<evidence type="ECO:0000259" key="5">
    <source>
        <dbReference type="Pfam" id="PF02678"/>
    </source>
</evidence>
<dbReference type="PANTHER" id="PTHR13903:SF8">
    <property type="entry name" value="PIRIN"/>
    <property type="match status" value="1"/>
</dbReference>
<evidence type="ECO:0000256" key="3">
    <source>
        <dbReference type="RuleBase" id="RU003457"/>
    </source>
</evidence>
<dbReference type="RefSeq" id="WP_093248211.1">
    <property type="nucleotide sequence ID" value="NZ_FNGP01000001.1"/>
</dbReference>
<feature type="binding site" evidence="2">
    <location>
        <position position="120"/>
    </location>
    <ligand>
        <name>Fe cation</name>
        <dbReference type="ChEBI" id="CHEBI:24875"/>
    </ligand>
</feature>